<sequence>MTVDSSAAHPTGKGPSHRALLLFVPEYASTAWQPLGYLEDEYRELRDALADQGYAIDPGSDCRTFDSKELVQSIARFVAGAREGEHLMVFLSGHGFHHDGQHWFAGSDSSVRTGSAQSLSTTNLNLEHDWAQQAARSAAAQILFVVDACRDRLEEGDSAVRMPSGTDKLGYLMACEPERPAAVTGPDGARFSLFTQALREVLADAQGRLLADRLCTLLESAMADLRMRQSNPPPPQVPRLSGDTGGPRFVVLPERPTEGRRVRLVRGHPVWDKVADQQEAEEWRTQAETVVRTLDRELVCEREKLRDDPWLDWESDLRASARLAELVERTEVAAFTPAEAALLAVVPALYFGFRVRLAARADYRDLRTEWDQYPRLQRQTDPRGGTDGPRGDRQGVAGASRRDRGVAEAWVLHQTRCDPGNAHDRSDDLVRFLQSMLAGTDELEEEFSPPLVSWLFRAMRHGAGVLAEPPVLAARPPKDGPACQRVGLMLCVARLMSLDRSELPSVLVEHLGGREPIGLARVRLAVDGARWSMPTESRGTLTLTAECGHQALMVALQEQVQALDGLFCSNLRIPGLADLPSRASDIEVKPELDPETGEPRFYPIATRFGLDATRVRDLLTGEALYGDRHLAIRELYQNAMDACQVREARERVLAKPGEELGWKGAIVFTQRFDRTRGRWYVDCVDNGSGMGRRELLHSFAQGGVRLSHLSSFQEEMLTWQRLGITVQQNSRFGIGVLSYFMIADEIEVITRKFRPDGNPESTALRVTIDGPEHLFQVAQCQEEPEFARDLCGTRIRLYLREDLKNFSCVKVLRSVLGVARYRTEAEHEDADAETWEPEVYSSKPDTGTDPAIVAAGALAPVPGGKVFWCERGGALLVDGISVRGHWFRGDGAEARGRGEEMTVRGAVVNLRGPVLQTSGKKELPRLSVNRSEIIDEVAPALFALLGKKEAAQALSVSEVLTVAWLEKISDGAPRIADAIVAGLVRVGAELVHQDGTAALRYTGFWLGDRELRAIWVGGRPFGRRSSTYRARDRSTRLPAHLALWRYTAHFPLEVRAALGDMCPPDLGTVRLRPAAPSDSGLLGHSREGMEDAETFWDAWVAPAQLYERAERLHESRGWAAGRLAELGLTLPVPEKATLLPVTELLRLTSADADGLRPSVRPGDAIGPRQLMSVCRDSGPRELAEVLELLQDLGYDISLCSTFLDPESVEAALFRDLERHRPARTSSIFADVVNHEHIVELAEAQGLGVHEVRGVLSAYGCPTQSPDDLSDLSTGWYLTEPGPEDGRPVACLADVYRMARVKNCTADRAVRLLEAHGCSVDAGLPGDALPAQAALDLLVLPVAERASLDLRGPATLLDLHALARETYSSLPAIARLLRSVAVDVPYGDLPDALDRDDLVLLAQDGDAAASLRNGLDPRVPVPVAHLAITSGRLGWTVTAVRDRLVSRGMMCAELPDPLFDAYDERTERFLAGHWVPYEGKTEHETVPLAHVIQAAAELGWERGRTAEAMRLRGLGVPDAWSDSLPEVRDTDEILLRENGIPYAPWVGLHHVSSRHIVLAADAAGLTVDEARARLRALGALVETLTADEEGYNETDWLRELPDRSFSNVFHGLHGGMRDDLSVRPAFVGIVSHLTKLSPYEVARTLRAAGAAVSPDDYPPEPFRPEKLLLLRDDAAHDGDWIPLGEPVGLEHLLLAAHRLSTDVTDVAEQLRALGLDVPDVAATVAGAWALVPRAAASADRPRTR</sequence>
<evidence type="ECO:0000256" key="1">
    <source>
        <dbReference type="SAM" id="MobiDB-lite"/>
    </source>
</evidence>
<feature type="domain" description="wHTH-Hsp90 Na associated" evidence="4">
    <location>
        <begin position="1662"/>
        <end position="1714"/>
    </location>
</feature>
<feature type="region of interest" description="Disordered" evidence="1">
    <location>
        <begin position="227"/>
        <end position="246"/>
    </location>
</feature>
<organism evidence="5 7">
    <name type="scientific">Streptomyces fulvorobeus</name>
    <dbReference type="NCBI Taxonomy" id="284028"/>
    <lineage>
        <taxon>Bacteria</taxon>
        <taxon>Bacillati</taxon>
        <taxon>Actinomycetota</taxon>
        <taxon>Actinomycetes</taxon>
        <taxon>Kitasatosporales</taxon>
        <taxon>Streptomycetaceae</taxon>
        <taxon>Streptomyces</taxon>
    </lineage>
</organism>
<keyword evidence="7" id="KW-1185">Reference proteome</keyword>
<dbReference type="GO" id="GO:0004197">
    <property type="term" value="F:cysteine-type endopeptidase activity"/>
    <property type="evidence" value="ECO:0007669"/>
    <property type="project" value="InterPro"/>
</dbReference>
<dbReference type="Pfam" id="PF00656">
    <property type="entry name" value="Peptidase_C14"/>
    <property type="match status" value="1"/>
</dbReference>
<feature type="domain" description="iHD-CE" evidence="3">
    <location>
        <begin position="263"/>
        <end position="590"/>
    </location>
</feature>
<feature type="domain" description="wHTH-Hsp90 Na associated" evidence="4">
    <location>
        <begin position="1392"/>
        <end position="1445"/>
    </location>
</feature>
<name>A0A7J0C8X4_9ACTN</name>
<gene>
    <name evidence="6" type="ORF">HEB29_003503</name>
    <name evidence="5" type="ORF">Sfulv_37030</name>
</gene>
<dbReference type="EMBL" id="JACCCF010000001">
    <property type="protein sequence ID" value="NYE42492.1"/>
    <property type="molecule type" value="Genomic_DNA"/>
</dbReference>
<evidence type="ECO:0000313" key="8">
    <source>
        <dbReference type="Proteomes" id="UP000530403"/>
    </source>
</evidence>
<feature type="domain" description="wHTH-Hsp90 Na associated" evidence="4">
    <location>
        <begin position="1526"/>
        <end position="1577"/>
    </location>
</feature>
<reference evidence="6 8" key="2">
    <citation type="submission" date="2020-07" db="EMBL/GenBank/DDBJ databases">
        <title>Sequencing the genomes of 1000 actinobacteria strains.</title>
        <authorList>
            <person name="Klenk H.-P."/>
        </authorList>
    </citation>
    <scope>NUCLEOTIDE SEQUENCE [LARGE SCALE GENOMIC DNA]</scope>
    <source>
        <strain evidence="6 8">DSM 41455</strain>
    </source>
</reference>
<evidence type="ECO:0000259" key="4">
    <source>
        <dbReference type="Pfam" id="PF24410"/>
    </source>
</evidence>
<evidence type="ECO:0000313" key="5">
    <source>
        <dbReference type="EMBL" id="GFM98892.1"/>
    </source>
</evidence>
<evidence type="ECO:0000313" key="6">
    <source>
        <dbReference type="EMBL" id="NYE42492.1"/>
    </source>
</evidence>
<reference evidence="5 7" key="1">
    <citation type="submission" date="2020-05" db="EMBL/GenBank/DDBJ databases">
        <title>Whole genome shotgun sequence of Streptomyces fulvorobeus NBRC 15897.</title>
        <authorList>
            <person name="Komaki H."/>
            <person name="Tamura T."/>
        </authorList>
    </citation>
    <scope>NUCLEOTIDE SEQUENCE [LARGE SCALE GENOMIC DNA]</scope>
    <source>
        <strain evidence="5 7">NBRC 15897</strain>
    </source>
</reference>
<feature type="domain" description="Peptidase C14 caspase" evidence="2">
    <location>
        <begin position="19"/>
        <end position="220"/>
    </location>
</feature>
<evidence type="ECO:0000259" key="2">
    <source>
        <dbReference type="Pfam" id="PF00656"/>
    </source>
</evidence>
<accession>A0A7J0C8X4</accession>
<dbReference type="PRINTS" id="PR00775">
    <property type="entry name" value="HEATSHOCK90"/>
</dbReference>
<dbReference type="RefSeq" id="WP_173315153.1">
    <property type="nucleotide sequence ID" value="NZ_BAAAUE010000009.1"/>
</dbReference>
<dbReference type="Pfam" id="PF24410">
    <property type="entry name" value="wHTH-HSP90_Na-assoc"/>
    <property type="match status" value="3"/>
</dbReference>
<evidence type="ECO:0000259" key="3">
    <source>
        <dbReference type="Pfam" id="PF24401"/>
    </source>
</evidence>
<dbReference type="Proteomes" id="UP000530403">
    <property type="component" value="Unassembled WGS sequence"/>
</dbReference>
<comment type="caution">
    <text evidence="5">The sequence shown here is derived from an EMBL/GenBank/DDBJ whole genome shotgun (WGS) entry which is preliminary data.</text>
</comment>
<feature type="region of interest" description="Disordered" evidence="1">
    <location>
        <begin position="374"/>
        <end position="402"/>
    </location>
</feature>
<dbReference type="Gene3D" id="3.40.50.1460">
    <property type="match status" value="1"/>
</dbReference>
<dbReference type="Gene3D" id="3.30.565.10">
    <property type="entry name" value="Histidine kinase-like ATPase, C-terminal domain"/>
    <property type="match status" value="1"/>
</dbReference>
<dbReference type="Proteomes" id="UP000498980">
    <property type="component" value="Unassembled WGS sequence"/>
</dbReference>
<protein>
    <submittedName>
        <fullName evidence="5">Uncharacterized protein</fullName>
    </submittedName>
</protein>
<dbReference type="Pfam" id="PF24401">
    <property type="entry name" value="iHD-CE"/>
    <property type="match status" value="1"/>
</dbReference>
<dbReference type="InterPro" id="IPR036890">
    <property type="entry name" value="HATPase_C_sf"/>
</dbReference>
<dbReference type="InterPro" id="IPR020575">
    <property type="entry name" value="Hsp90_N"/>
</dbReference>
<evidence type="ECO:0000313" key="7">
    <source>
        <dbReference type="Proteomes" id="UP000498980"/>
    </source>
</evidence>
<dbReference type="InterPro" id="IPR056507">
    <property type="entry name" value="wHTH-HSP90_Na-assoc"/>
</dbReference>
<dbReference type="InterPro" id="IPR056506">
    <property type="entry name" value="iHD-CE"/>
</dbReference>
<dbReference type="InterPro" id="IPR011600">
    <property type="entry name" value="Pept_C14_caspase"/>
</dbReference>
<dbReference type="SUPFAM" id="SSF55874">
    <property type="entry name" value="ATPase domain of HSP90 chaperone/DNA topoisomerase II/histidine kinase"/>
    <property type="match status" value="1"/>
</dbReference>
<dbReference type="EMBL" id="BLWC01000001">
    <property type="protein sequence ID" value="GFM98892.1"/>
    <property type="molecule type" value="Genomic_DNA"/>
</dbReference>
<proteinExistence type="predicted"/>
<dbReference type="GO" id="GO:0006508">
    <property type="term" value="P:proteolysis"/>
    <property type="evidence" value="ECO:0007669"/>
    <property type="project" value="InterPro"/>
</dbReference>